<dbReference type="EC" id="2.7.11.1" evidence="2"/>
<dbReference type="InterPro" id="IPR008266">
    <property type="entry name" value="Tyr_kinase_AS"/>
</dbReference>
<dbReference type="GO" id="GO:0004674">
    <property type="term" value="F:protein serine/threonine kinase activity"/>
    <property type="evidence" value="ECO:0007669"/>
    <property type="project" value="UniProtKB-EC"/>
</dbReference>
<evidence type="ECO:0000256" key="10">
    <source>
        <dbReference type="SAM" id="MobiDB-lite"/>
    </source>
</evidence>
<dbReference type="AlphaFoldDB" id="A0A5J4V2L3"/>
<evidence type="ECO:0000313" key="12">
    <source>
        <dbReference type="EMBL" id="KAA6376321.1"/>
    </source>
</evidence>
<proteinExistence type="inferred from homology"/>
<keyword evidence="3" id="KW-0808">Transferase</keyword>
<comment type="catalytic activity">
    <reaction evidence="8">
        <text>L-threonyl-[protein] + ATP = O-phospho-L-threonyl-[protein] + ADP + H(+)</text>
        <dbReference type="Rhea" id="RHEA:46608"/>
        <dbReference type="Rhea" id="RHEA-COMP:11060"/>
        <dbReference type="Rhea" id="RHEA-COMP:11605"/>
        <dbReference type="ChEBI" id="CHEBI:15378"/>
        <dbReference type="ChEBI" id="CHEBI:30013"/>
        <dbReference type="ChEBI" id="CHEBI:30616"/>
        <dbReference type="ChEBI" id="CHEBI:61977"/>
        <dbReference type="ChEBI" id="CHEBI:456216"/>
        <dbReference type="EC" id="2.7.11.1"/>
    </reaction>
</comment>
<dbReference type="OrthoDB" id="3399at2759"/>
<dbReference type="PROSITE" id="PS00109">
    <property type="entry name" value="PROTEIN_KINASE_TYR"/>
    <property type="match status" value="1"/>
</dbReference>
<dbReference type="Proteomes" id="UP000324800">
    <property type="component" value="Unassembled WGS sequence"/>
</dbReference>
<evidence type="ECO:0000256" key="1">
    <source>
        <dbReference type="ARBA" id="ARBA00010630"/>
    </source>
</evidence>
<reference evidence="12 13" key="1">
    <citation type="submission" date="2019-03" db="EMBL/GenBank/DDBJ databases">
        <title>Single cell metagenomics reveals metabolic interactions within the superorganism composed of flagellate Streblomastix strix and complex community of Bacteroidetes bacteria on its surface.</title>
        <authorList>
            <person name="Treitli S.C."/>
            <person name="Kolisko M."/>
            <person name="Husnik F."/>
            <person name="Keeling P."/>
            <person name="Hampl V."/>
        </authorList>
    </citation>
    <scope>NUCLEOTIDE SEQUENCE [LARGE SCALE GENOMIC DNA]</scope>
    <source>
        <strain evidence="12">ST1C</strain>
    </source>
</reference>
<keyword evidence="5" id="KW-0547">Nucleotide-binding</keyword>
<feature type="domain" description="Protein kinase" evidence="11">
    <location>
        <begin position="6"/>
        <end position="328"/>
    </location>
</feature>
<dbReference type="GO" id="GO:0005829">
    <property type="term" value="C:cytosol"/>
    <property type="evidence" value="ECO:0007669"/>
    <property type="project" value="TreeGrafter"/>
</dbReference>
<dbReference type="GO" id="GO:0008033">
    <property type="term" value="P:tRNA processing"/>
    <property type="evidence" value="ECO:0007669"/>
    <property type="project" value="UniProtKB-KW"/>
</dbReference>
<evidence type="ECO:0000259" key="11">
    <source>
        <dbReference type="PROSITE" id="PS50011"/>
    </source>
</evidence>
<keyword evidence="4" id="KW-0819">tRNA processing</keyword>
<sequence>MSKEVQPEDVIVGHGAEAIAVRTTWGGKLVVKKIRVKKNYRLEELDIKLRKHRTNTEAKCLRAAMEKAKINVPAVLHVDNKECFLILEYIQGTPVRMILSQYEGNRHIQYEEVKMYNEDEEEEEDDDDDEYQNDKDDEENIGNKRRRVDNQDQCNKGVASFIEKDTPSLSIQQSSSLSIQQSSSLSIQQSSSSSSSSSLMQKSVELPETVNSDDSSLLIATQIGQAVAHLHDSQIIHGDLTTSNMMIQDQTNQLFLIDFGLSFMSNKEEDKAVDLNVLERALLATHPRIGPFWNRVLESYSSTSTHSKEVLERLEKVKQRGRKRSMAG</sequence>
<dbReference type="InterPro" id="IPR000719">
    <property type="entry name" value="Prot_kinase_dom"/>
</dbReference>
<feature type="compositionally biased region" description="Acidic residues" evidence="10">
    <location>
        <begin position="118"/>
        <end position="140"/>
    </location>
</feature>
<dbReference type="PROSITE" id="PS50011">
    <property type="entry name" value="PROTEIN_KINASE_DOM"/>
    <property type="match status" value="1"/>
</dbReference>
<evidence type="ECO:0000256" key="4">
    <source>
        <dbReference type="ARBA" id="ARBA00022694"/>
    </source>
</evidence>
<dbReference type="PANTHER" id="PTHR12209">
    <property type="entry name" value="NON-SPECIFIC SERINE/THREONINE PROTEIN KINASE"/>
    <property type="match status" value="1"/>
</dbReference>
<evidence type="ECO:0000256" key="6">
    <source>
        <dbReference type="ARBA" id="ARBA00022777"/>
    </source>
</evidence>
<dbReference type="EMBL" id="SNRW01010604">
    <property type="protein sequence ID" value="KAA6376321.1"/>
    <property type="molecule type" value="Genomic_DNA"/>
</dbReference>
<comment type="caution">
    <text evidence="12">The sequence shown here is derived from an EMBL/GenBank/DDBJ whole genome shotgun (WGS) entry which is preliminary data.</text>
</comment>
<evidence type="ECO:0000256" key="7">
    <source>
        <dbReference type="ARBA" id="ARBA00022840"/>
    </source>
</evidence>
<comment type="catalytic activity">
    <reaction evidence="9">
        <text>L-seryl-[protein] + ATP = O-phospho-L-seryl-[protein] + ADP + H(+)</text>
        <dbReference type="Rhea" id="RHEA:17989"/>
        <dbReference type="Rhea" id="RHEA-COMP:9863"/>
        <dbReference type="Rhea" id="RHEA-COMP:11604"/>
        <dbReference type="ChEBI" id="CHEBI:15378"/>
        <dbReference type="ChEBI" id="CHEBI:29999"/>
        <dbReference type="ChEBI" id="CHEBI:30616"/>
        <dbReference type="ChEBI" id="CHEBI:83421"/>
        <dbReference type="ChEBI" id="CHEBI:456216"/>
        <dbReference type="EC" id="2.7.11.1"/>
    </reaction>
</comment>
<protein>
    <recommendedName>
        <fullName evidence="2">non-specific serine/threonine protein kinase</fullName>
        <ecNumber evidence="2">2.7.11.1</ecNumber>
    </recommendedName>
</protein>
<dbReference type="PANTHER" id="PTHR12209:SF0">
    <property type="entry name" value="EKC_KEOPS COMPLEX SUBUNIT TP53RK"/>
    <property type="match status" value="1"/>
</dbReference>
<evidence type="ECO:0000256" key="9">
    <source>
        <dbReference type="ARBA" id="ARBA00048679"/>
    </source>
</evidence>
<evidence type="ECO:0000256" key="5">
    <source>
        <dbReference type="ARBA" id="ARBA00022741"/>
    </source>
</evidence>
<comment type="similarity">
    <text evidence="1">Belongs to the protein kinase superfamily. BUD32 family.</text>
</comment>
<dbReference type="InterPro" id="IPR011009">
    <property type="entry name" value="Kinase-like_dom_sf"/>
</dbReference>
<dbReference type="Gene3D" id="3.30.200.20">
    <property type="entry name" value="Phosphorylase Kinase, domain 1"/>
    <property type="match status" value="1"/>
</dbReference>
<name>A0A5J4V2L3_9EUKA</name>
<feature type="region of interest" description="Disordered" evidence="10">
    <location>
        <begin position="188"/>
        <end position="211"/>
    </location>
</feature>
<keyword evidence="7" id="KW-0067">ATP-binding</keyword>
<evidence type="ECO:0000256" key="2">
    <source>
        <dbReference type="ARBA" id="ARBA00012513"/>
    </source>
</evidence>
<gene>
    <name evidence="12" type="ORF">EZS28_028153</name>
</gene>
<evidence type="ECO:0000256" key="8">
    <source>
        <dbReference type="ARBA" id="ARBA00047899"/>
    </source>
</evidence>
<dbReference type="Gene3D" id="1.10.510.10">
    <property type="entry name" value="Transferase(Phosphotransferase) domain 1"/>
    <property type="match status" value="1"/>
</dbReference>
<dbReference type="SUPFAM" id="SSF56112">
    <property type="entry name" value="Protein kinase-like (PK-like)"/>
    <property type="match status" value="2"/>
</dbReference>
<feature type="region of interest" description="Disordered" evidence="10">
    <location>
        <begin position="116"/>
        <end position="150"/>
    </location>
</feature>
<dbReference type="FunFam" id="1.10.510.10:FF:000323">
    <property type="entry name" value="TP53-regulating kinase, putative"/>
    <property type="match status" value="1"/>
</dbReference>
<feature type="compositionally biased region" description="Low complexity" evidence="10">
    <location>
        <begin position="188"/>
        <end position="199"/>
    </location>
</feature>
<dbReference type="GO" id="GO:0005524">
    <property type="term" value="F:ATP binding"/>
    <property type="evidence" value="ECO:0007669"/>
    <property type="project" value="UniProtKB-KW"/>
</dbReference>
<dbReference type="Pfam" id="PF00069">
    <property type="entry name" value="Pkinase"/>
    <property type="match status" value="1"/>
</dbReference>
<evidence type="ECO:0000256" key="3">
    <source>
        <dbReference type="ARBA" id="ARBA00022679"/>
    </source>
</evidence>
<organism evidence="12 13">
    <name type="scientific">Streblomastix strix</name>
    <dbReference type="NCBI Taxonomy" id="222440"/>
    <lineage>
        <taxon>Eukaryota</taxon>
        <taxon>Metamonada</taxon>
        <taxon>Preaxostyla</taxon>
        <taxon>Oxymonadida</taxon>
        <taxon>Streblomastigidae</taxon>
        <taxon>Streblomastix</taxon>
    </lineage>
</organism>
<evidence type="ECO:0000313" key="13">
    <source>
        <dbReference type="Proteomes" id="UP000324800"/>
    </source>
</evidence>
<keyword evidence="6" id="KW-0418">Kinase</keyword>
<accession>A0A5J4V2L3</accession>